<accession>A0A8M8UN77</accession>
<dbReference type="PROSITE" id="PS51297">
    <property type="entry name" value="K_BOX"/>
    <property type="match status" value="1"/>
</dbReference>
<dbReference type="GO" id="GO:0045944">
    <property type="term" value="P:positive regulation of transcription by RNA polymerase II"/>
    <property type="evidence" value="ECO:0007669"/>
    <property type="project" value="InterPro"/>
</dbReference>
<dbReference type="PROSITE" id="PS00350">
    <property type="entry name" value="MADS_BOX_1"/>
    <property type="match status" value="1"/>
</dbReference>
<keyword evidence="2" id="KW-0805">Transcription regulation</keyword>
<feature type="domain" description="MADS-box" evidence="6">
    <location>
        <begin position="1"/>
        <end position="61"/>
    </location>
</feature>
<dbReference type="GeneID" id="105156718"/>
<keyword evidence="8" id="KW-1185">Reference proteome</keyword>
<dbReference type="Proteomes" id="UP000504604">
    <property type="component" value="Linkage group LG2"/>
</dbReference>
<dbReference type="GO" id="GO:0005634">
    <property type="term" value="C:nucleus"/>
    <property type="evidence" value="ECO:0007669"/>
    <property type="project" value="UniProtKB-SubCell"/>
</dbReference>
<organism evidence="8 9">
    <name type="scientific">Sesamum indicum</name>
    <name type="common">Oriental sesame</name>
    <name type="synonym">Sesamum orientale</name>
    <dbReference type="NCBI Taxonomy" id="4182"/>
    <lineage>
        <taxon>Eukaryota</taxon>
        <taxon>Viridiplantae</taxon>
        <taxon>Streptophyta</taxon>
        <taxon>Embryophyta</taxon>
        <taxon>Tracheophyta</taxon>
        <taxon>Spermatophyta</taxon>
        <taxon>Magnoliopsida</taxon>
        <taxon>eudicotyledons</taxon>
        <taxon>Gunneridae</taxon>
        <taxon>Pentapetalae</taxon>
        <taxon>asterids</taxon>
        <taxon>lamiids</taxon>
        <taxon>Lamiales</taxon>
        <taxon>Pedaliaceae</taxon>
        <taxon>Sesamum</taxon>
    </lineage>
</organism>
<proteinExistence type="predicted"/>
<dbReference type="InterPro" id="IPR050142">
    <property type="entry name" value="MADS-box/MEF2_TF"/>
</dbReference>
<feature type="domain" description="K-box" evidence="7">
    <location>
        <begin position="133"/>
        <end position="223"/>
    </location>
</feature>
<dbReference type="InterPro" id="IPR002487">
    <property type="entry name" value="TF_Kbox"/>
</dbReference>
<reference evidence="9" key="1">
    <citation type="submission" date="2025-08" db="UniProtKB">
        <authorList>
            <consortium name="RefSeq"/>
        </authorList>
    </citation>
    <scope>IDENTIFICATION</scope>
</reference>
<dbReference type="CDD" id="cd00265">
    <property type="entry name" value="MADS_MEF2_like"/>
    <property type="match status" value="1"/>
</dbReference>
<dbReference type="RefSeq" id="XP_020547792.1">
    <property type="nucleotide sequence ID" value="XM_020692133.1"/>
</dbReference>
<dbReference type="GO" id="GO:0003700">
    <property type="term" value="F:DNA-binding transcription factor activity"/>
    <property type="evidence" value="ECO:0007669"/>
    <property type="project" value="InterPro"/>
</dbReference>
<dbReference type="InterPro" id="IPR002100">
    <property type="entry name" value="TF_MADSbox"/>
</dbReference>
<evidence type="ECO:0000256" key="1">
    <source>
        <dbReference type="ARBA" id="ARBA00004123"/>
    </source>
</evidence>
<protein>
    <submittedName>
        <fullName evidence="9">Agamous-like MADS-box protein AGL27 isoform X1</fullName>
    </submittedName>
</protein>
<evidence type="ECO:0000313" key="9">
    <source>
        <dbReference type="RefSeq" id="XP_020547792.1"/>
    </source>
</evidence>
<dbReference type="InterPro" id="IPR033896">
    <property type="entry name" value="MEF2-like_N"/>
</dbReference>
<keyword evidence="5" id="KW-0539">Nucleus</keyword>
<name>A0A8M8UN77_SESIN</name>
<gene>
    <name evidence="9" type="primary">LOC105156718</name>
</gene>
<keyword evidence="4" id="KW-0804">Transcription</keyword>
<dbReference type="Pfam" id="PF00319">
    <property type="entry name" value="SRF-TF"/>
    <property type="match status" value="1"/>
</dbReference>
<evidence type="ECO:0000256" key="5">
    <source>
        <dbReference type="ARBA" id="ARBA00023242"/>
    </source>
</evidence>
<keyword evidence="3" id="KW-0238">DNA-binding</keyword>
<evidence type="ECO:0000259" key="6">
    <source>
        <dbReference type="PROSITE" id="PS50066"/>
    </source>
</evidence>
<dbReference type="PRINTS" id="PR00404">
    <property type="entry name" value="MADSDOMAIN"/>
</dbReference>
<dbReference type="SMART" id="SM00432">
    <property type="entry name" value="MADS"/>
    <property type="match status" value="1"/>
</dbReference>
<evidence type="ECO:0000259" key="7">
    <source>
        <dbReference type="PROSITE" id="PS51297"/>
    </source>
</evidence>
<dbReference type="PROSITE" id="PS50066">
    <property type="entry name" value="MADS_BOX_2"/>
    <property type="match status" value="1"/>
</dbReference>
<dbReference type="SUPFAM" id="SSF55455">
    <property type="entry name" value="SRF-like"/>
    <property type="match status" value="1"/>
</dbReference>
<dbReference type="InterPro" id="IPR036879">
    <property type="entry name" value="TF_MADSbox_sf"/>
</dbReference>
<comment type="subcellular location">
    <subcellularLocation>
        <location evidence="1">Nucleus</location>
    </subcellularLocation>
</comment>
<dbReference type="GO" id="GO:0000977">
    <property type="term" value="F:RNA polymerase II transcription regulatory region sequence-specific DNA binding"/>
    <property type="evidence" value="ECO:0007669"/>
    <property type="project" value="InterPro"/>
</dbReference>
<evidence type="ECO:0000256" key="3">
    <source>
        <dbReference type="ARBA" id="ARBA00023125"/>
    </source>
</evidence>
<sequence>MGRRKLEMKRIEDNSARQVTFSKRRKGLLKKAKELSVLCDLDVALLIISRHGKLHHFSSNNRFLRFLTLFAFLTEILERYHSHIEAESSPSTAVCESLLDQYSGTLLFKTKKWSILFLKQLCLRVLDAVLLPCQVECSKHSRSVSCGELLQIVERDLEEPLVDQLSVTDLLHLENELQAALTQTRTTKTHLLLDSISSLHEKEKMLVEEKGVLEEKIGGSMTSGRTKKVILDLNIIPDAQMLKERAPEQRKWRERREPT</sequence>
<evidence type="ECO:0000313" key="8">
    <source>
        <dbReference type="Proteomes" id="UP000504604"/>
    </source>
</evidence>
<dbReference type="AlphaFoldDB" id="A0A8M8UN77"/>
<dbReference type="Gene3D" id="3.40.1810.10">
    <property type="entry name" value="Transcription factor, MADS-box"/>
    <property type="match status" value="1"/>
</dbReference>
<evidence type="ECO:0000256" key="4">
    <source>
        <dbReference type="ARBA" id="ARBA00023163"/>
    </source>
</evidence>
<dbReference type="Pfam" id="PF01486">
    <property type="entry name" value="K-box"/>
    <property type="match status" value="1"/>
</dbReference>
<dbReference type="PANTHER" id="PTHR48019">
    <property type="entry name" value="SERUM RESPONSE FACTOR HOMOLOG"/>
    <property type="match status" value="1"/>
</dbReference>
<dbReference type="GO" id="GO:0046983">
    <property type="term" value="F:protein dimerization activity"/>
    <property type="evidence" value="ECO:0007669"/>
    <property type="project" value="InterPro"/>
</dbReference>
<evidence type="ECO:0000256" key="2">
    <source>
        <dbReference type="ARBA" id="ARBA00023015"/>
    </source>
</evidence>
<dbReference type="OrthoDB" id="1898716at2759"/>